<feature type="transmembrane region" description="Helical" evidence="8">
    <location>
        <begin position="333"/>
        <end position="351"/>
    </location>
</feature>
<feature type="compositionally biased region" description="Basic and acidic residues" evidence="7">
    <location>
        <begin position="244"/>
        <end position="258"/>
    </location>
</feature>
<feature type="region of interest" description="Disordered" evidence="7">
    <location>
        <begin position="1"/>
        <end position="24"/>
    </location>
</feature>
<name>A0ABY2PFQ5_9ACTN</name>
<keyword evidence="6 8" id="KW-0472">Membrane</keyword>
<feature type="transmembrane region" description="Helical" evidence="8">
    <location>
        <begin position="426"/>
        <end position="445"/>
    </location>
</feature>
<dbReference type="Gene3D" id="1.20.1250.20">
    <property type="entry name" value="MFS general substrate transporter like domains"/>
    <property type="match status" value="1"/>
</dbReference>
<feature type="compositionally biased region" description="Low complexity" evidence="7">
    <location>
        <begin position="497"/>
        <end position="509"/>
    </location>
</feature>
<dbReference type="InterPro" id="IPR036259">
    <property type="entry name" value="MFS_trans_sf"/>
</dbReference>
<feature type="transmembrane region" description="Helical" evidence="8">
    <location>
        <begin position="357"/>
        <end position="377"/>
    </location>
</feature>
<dbReference type="Proteomes" id="UP000306274">
    <property type="component" value="Unassembled WGS sequence"/>
</dbReference>
<evidence type="ECO:0000313" key="11">
    <source>
        <dbReference type="Proteomes" id="UP000306274"/>
    </source>
</evidence>
<comment type="subcellular location">
    <subcellularLocation>
        <location evidence="1">Cell membrane</location>
        <topology evidence="1">Multi-pass membrane protein</topology>
    </subcellularLocation>
</comment>
<feature type="transmembrane region" description="Helical" evidence="8">
    <location>
        <begin position="397"/>
        <end position="420"/>
    </location>
</feature>
<sequence>MTEEEHAPRSGGAPGPGSAPDSRKARVADRLGIPRLSGNGRIVAATALDSFGVGMFIPLNFLFFLLTTDLTVQEVGYGTSLATLLSLPVAPLAGIAVDRWGPKASLVANNLLATVGYLCYLLVDSQASLVAVLFVVLCAERVYWVSWPAFVADLAQGEELDRWYAFTAAGKNASVGLGGAVGGALLGTGWSGAAVLIVLINAGTSVVTALLFAYPGRRVRAAAAPRPATTAVPETDGGQDGEQDGEKSGEKNGEKGGWRALRGDRTVFVLIGAQTAFVFAWLIPTTVLPVYLVAVRGLPAWLPSTAFTLNALLIVVAQSALTARLATVRRSRVVVRSAVLMLATLLLLAVLPAAGGAVGVVLVCAAVVLFTFGQMAATPAMTAVSATVAPRHARGRYLSVVNLTWTVSAITGPALVGALIERHTLVLWGVLGVLTALGGAGYHLAGRMSPERLGAPRVRTAEAPRSQTAEAPREQAARVPRSQATEPPGGQLTGPEPDGVTGVPRGPVTGPEPPAGNRRRSPSGPSRTPRADGRSGPDPGRGGTRRPG</sequence>
<dbReference type="PANTHER" id="PTHR23517">
    <property type="entry name" value="RESISTANCE PROTEIN MDTM, PUTATIVE-RELATED-RELATED"/>
    <property type="match status" value="1"/>
</dbReference>
<dbReference type="SUPFAM" id="SSF103473">
    <property type="entry name" value="MFS general substrate transporter"/>
    <property type="match status" value="1"/>
</dbReference>
<evidence type="ECO:0000256" key="2">
    <source>
        <dbReference type="ARBA" id="ARBA00022448"/>
    </source>
</evidence>
<gene>
    <name evidence="10" type="ORF">E5Z02_12970</name>
</gene>
<evidence type="ECO:0000256" key="4">
    <source>
        <dbReference type="ARBA" id="ARBA00022692"/>
    </source>
</evidence>
<feature type="transmembrane region" description="Helical" evidence="8">
    <location>
        <begin position="42"/>
        <end position="65"/>
    </location>
</feature>
<feature type="region of interest" description="Disordered" evidence="7">
    <location>
        <begin position="225"/>
        <end position="258"/>
    </location>
</feature>
<evidence type="ECO:0000259" key="9">
    <source>
        <dbReference type="PROSITE" id="PS50850"/>
    </source>
</evidence>
<feature type="transmembrane region" description="Helical" evidence="8">
    <location>
        <begin position="267"/>
        <end position="294"/>
    </location>
</feature>
<dbReference type="InterPro" id="IPR011701">
    <property type="entry name" value="MFS"/>
</dbReference>
<keyword evidence="4 8" id="KW-0812">Transmembrane</keyword>
<dbReference type="EMBL" id="SRZK01000104">
    <property type="protein sequence ID" value="TGZ09849.1"/>
    <property type="molecule type" value="Genomic_DNA"/>
</dbReference>
<evidence type="ECO:0000256" key="6">
    <source>
        <dbReference type="ARBA" id="ARBA00023136"/>
    </source>
</evidence>
<keyword evidence="5 8" id="KW-1133">Transmembrane helix</keyword>
<feature type="transmembrane region" description="Helical" evidence="8">
    <location>
        <begin position="192"/>
        <end position="214"/>
    </location>
</feature>
<dbReference type="Pfam" id="PF07690">
    <property type="entry name" value="MFS_1"/>
    <property type="match status" value="1"/>
</dbReference>
<evidence type="ECO:0000256" key="3">
    <source>
        <dbReference type="ARBA" id="ARBA00022475"/>
    </source>
</evidence>
<keyword evidence="3" id="KW-1003">Cell membrane</keyword>
<evidence type="ECO:0000256" key="7">
    <source>
        <dbReference type="SAM" id="MobiDB-lite"/>
    </source>
</evidence>
<feature type="region of interest" description="Disordered" evidence="7">
    <location>
        <begin position="453"/>
        <end position="548"/>
    </location>
</feature>
<reference evidence="10 11" key="1">
    <citation type="submission" date="2019-04" db="EMBL/GenBank/DDBJ databases">
        <title>Streptomyces rhizosphaericola sp. nov., an actinobacterium isolated from the wheat rhizosphere.</title>
        <authorList>
            <person name="Vargas Hoyos H.A."/>
            <person name="Santos S.N."/>
            <person name="Genuario D.B."/>
            <person name="Melo I.S."/>
            <person name="Da Silva L.J."/>
            <person name="Da Silva F.S.P."/>
            <person name="Zucchi T.D."/>
        </authorList>
    </citation>
    <scope>NUCLEOTIDE SEQUENCE [LARGE SCALE GENOMIC DNA]</scope>
    <source>
        <strain evidence="10 11">1AS2c</strain>
    </source>
</reference>
<feature type="transmembrane region" description="Helical" evidence="8">
    <location>
        <begin position="77"/>
        <end position="97"/>
    </location>
</feature>
<evidence type="ECO:0000256" key="8">
    <source>
        <dbReference type="SAM" id="Phobius"/>
    </source>
</evidence>
<accession>A0ABY2PFQ5</accession>
<comment type="caution">
    <text evidence="10">The sequence shown here is derived from an EMBL/GenBank/DDBJ whole genome shotgun (WGS) entry which is preliminary data.</text>
</comment>
<protein>
    <submittedName>
        <fullName evidence="10">MFS transporter</fullName>
    </submittedName>
</protein>
<evidence type="ECO:0000256" key="1">
    <source>
        <dbReference type="ARBA" id="ARBA00004651"/>
    </source>
</evidence>
<organism evidence="10 11">
    <name type="scientific">Streptomyces rhizosphaericola</name>
    <dbReference type="NCBI Taxonomy" id="2564098"/>
    <lineage>
        <taxon>Bacteria</taxon>
        <taxon>Bacillati</taxon>
        <taxon>Actinomycetota</taxon>
        <taxon>Actinomycetes</taxon>
        <taxon>Kitasatosporales</taxon>
        <taxon>Streptomycetaceae</taxon>
        <taxon>Streptomyces</taxon>
    </lineage>
</organism>
<dbReference type="InterPro" id="IPR020846">
    <property type="entry name" value="MFS_dom"/>
</dbReference>
<dbReference type="PANTHER" id="PTHR23517:SF2">
    <property type="entry name" value="MULTIDRUG RESISTANCE PROTEIN MDTH"/>
    <property type="match status" value="1"/>
</dbReference>
<feature type="transmembrane region" description="Helical" evidence="8">
    <location>
        <begin position="300"/>
        <end position="321"/>
    </location>
</feature>
<evidence type="ECO:0000256" key="5">
    <source>
        <dbReference type="ARBA" id="ARBA00022989"/>
    </source>
</evidence>
<keyword evidence="11" id="KW-1185">Reference proteome</keyword>
<keyword evidence="2" id="KW-0813">Transport</keyword>
<dbReference type="InterPro" id="IPR050171">
    <property type="entry name" value="MFS_Transporters"/>
</dbReference>
<proteinExistence type="predicted"/>
<evidence type="ECO:0000313" key="10">
    <source>
        <dbReference type="EMBL" id="TGZ09849.1"/>
    </source>
</evidence>
<dbReference type="PROSITE" id="PS50850">
    <property type="entry name" value="MFS"/>
    <property type="match status" value="1"/>
</dbReference>
<feature type="domain" description="Major facilitator superfamily (MFS) profile" evidence="9">
    <location>
        <begin position="38"/>
        <end position="453"/>
    </location>
</feature>